<dbReference type="SUPFAM" id="SSF55447">
    <property type="entry name" value="CO dehydrogenase flavoprotein C-terminal domain-like"/>
    <property type="match status" value="1"/>
</dbReference>
<dbReference type="EMBL" id="CM001402">
    <property type="protein sequence ID" value="EHO42840.1"/>
    <property type="molecule type" value="Genomic_DNA"/>
</dbReference>
<dbReference type="STRING" id="880073.Cabys_2128"/>
<accession>H1XV07</accession>
<evidence type="ECO:0000256" key="1">
    <source>
        <dbReference type="ARBA" id="ARBA00022827"/>
    </source>
</evidence>
<evidence type="ECO:0000259" key="2">
    <source>
        <dbReference type="PROSITE" id="PS51387"/>
    </source>
</evidence>
<keyword evidence="1" id="KW-0274">FAD</keyword>
<dbReference type="EMBL" id="CP018099">
    <property type="protein sequence ID" value="APF18877.1"/>
    <property type="molecule type" value="Genomic_DNA"/>
</dbReference>
<dbReference type="RefSeq" id="WP_006930199.1">
    <property type="nucleotide sequence ID" value="NZ_CM001402.1"/>
</dbReference>
<dbReference type="InterPro" id="IPR016167">
    <property type="entry name" value="FAD-bd_PCMH_sub1"/>
</dbReference>
<keyword evidence="5" id="KW-1185">Reference proteome</keyword>
<evidence type="ECO:0000313" key="4">
    <source>
        <dbReference type="EMBL" id="EHO42840.1"/>
    </source>
</evidence>
<dbReference type="PANTHER" id="PTHR42659">
    <property type="entry name" value="XANTHINE DEHYDROGENASE SUBUNIT C-RELATED"/>
    <property type="match status" value="1"/>
</dbReference>
<dbReference type="InParanoid" id="H1XV07"/>
<keyword evidence="1" id="KW-0285">Flavoprotein</keyword>
<dbReference type="eggNOG" id="COG1319">
    <property type="taxonomic scope" value="Bacteria"/>
</dbReference>
<dbReference type="Gene3D" id="3.30.390.50">
    <property type="entry name" value="CO dehydrogenase flavoprotein, C-terminal domain"/>
    <property type="match status" value="1"/>
</dbReference>
<dbReference type="Proteomes" id="UP000004671">
    <property type="component" value="Chromosome"/>
</dbReference>
<dbReference type="KEGG" id="caby:Cabys_2128"/>
<evidence type="ECO:0000313" key="6">
    <source>
        <dbReference type="Proteomes" id="UP000183868"/>
    </source>
</evidence>
<evidence type="ECO:0000313" key="5">
    <source>
        <dbReference type="Proteomes" id="UP000004671"/>
    </source>
</evidence>
<protein>
    <submittedName>
        <fullName evidence="3">Carbon-monoxide dehydrogenase medium subunit</fullName>
    </submittedName>
    <submittedName>
        <fullName evidence="4">Molybdopterin dehydrogenase FAD-binding</fullName>
    </submittedName>
</protein>
<dbReference type="PROSITE" id="PS51387">
    <property type="entry name" value="FAD_PCMH"/>
    <property type="match status" value="1"/>
</dbReference>
<name>H1XV07_CALAY</name>
<sequence length="290" mass="32392">MIPEIEYYKAQNLKETLEALDHFNSEARLIAGGTDIIPGFHINSSRFRDIHVLIDISQVPELTNIEWQDDGLHIGGAATFTSIVENSIIQEKYPLLVASAAQIGSVQIRNRATIAGNFVNNAPCADSVPPLLVYDAQIVVQSLKETRRLPLADFLLKPYKTQLQPQEVVKEIILPELLDDYRGEFYKLGRRRGVSISRITLAVLLRLEGNIISDMRIASGAVTPIGKRFPELENLAKGKPAEEEFLRELAVSLGRQVLDITGLRWSSAYKLPVLQQAFFNMMLKIISGNN</sequence>
<dbReference type="GO" id="GO:0016491">
    <property type="term" value="F:oxidoreductase activity"/>
    <property type="evidence" value="ECO:0007669"/>
    <property type="project" value="InterPro"/>
</dbReference>
<feature type="domain" description="FAD-binding PCMH-type" evidence="2">
    <location>
        <begin position="1"/>
        <end position="179"/>
    </location>
</feature>
<dbReference type="InterPro" id="IPR002346">
    <property type="entry name" value="Mopterin_DH_FAD-bd"/>
</dbReference>
<dbReference type="FunCoup" id="H1XV07">
    <property type="interactions" value="168"/>
</dbReference>
<dbReference type="InterPro" id="IPR036318">
    <property type="entry name" value="FAD-bd_PCMH-like_sf"/>
</dbReference>
<reference evidence="3 6" key="2">
    <citation type="submission" date="2016-11" db="EMBL/GenBank/DDBJ databases">
        <title>Genomic analysis of Caldithrix abyssi and proposal of a novel bacterial phylum Caldithrichaeota.</title>
        <authorList>
            <person name="Kublanov I."/>
            <person name="Sigalova O."/>
            <person name="Gavrilov S."/>
            <person name="Lebedinsky A."/>
            <person name="Ivanova N."/>
            <person name="Daum C."/>
            <person name="Reddy T."/>
            <person name="Klenk H.P."/>
            <person name="Goker M."/>
            <person name="Reva O."/>
            <person name="Miroshnichenko M."/>
            <person name="Kyprides N."/>
            <person name="Woyke T."/>
            <person name="Gelfand M."/>
        </authorList>
    </citation>
    <scope>NUCLEOTIDE SEQUENCE [LARGE SCALE GENOMIC DNA]</scope>
    <source>
        <strain evidence="3 6">LF13</strain>
    </source>
</reference>
<dbReference type="InterPro" id="IPR051312">
    <property type="entry name" value="Diverse_Substr_Oxidored"/>
</dbReference>
<dbReference type="HOGENOM" id="CLU_058050_0_1_0"/>
<dbReference type="PANTHER" id="PTHR42659:SF9">
    <property type="entry name" value="XANTHINE DEHYDROGENASE FAD-BINDING SUBUNIT XDHB-RELATED"/>
    <property type="match status" value="1"/>
</dbReference>
<dbReference type="GO" id="GO:0071949">
    <property type="term" value="F:FAD binding"/>
    <property type="evidence" value="ECO:0007669"/>
    <property type="project" value="InterPro"/>
</dbReference>
<dbReference type="SUPFAM" id="SSF56176">
    <property type="entry name" value="FAD-binding/transporter-associated domain-like"/>
    <property type="match status" value="1"/>
</dbReference>
<dbReference type="InterPro" id="IPR016166">
    <property type="entry name" value="FAD-bd_PCMH"/>
</dbReference>
<organism evidence="4 5">
    <name type="scientific">Caldithrix abyssi DSM 13497</name>
    <dbReference type="NCBI Taxonomy" id="880073"/>
    <lineage>
        <taxon>Bacteria</taxon>
        <taxon>Pseudomonadati</taxon>
        <taxon>Calditrichota</taxon>
        <taxon>Calditrichia</taxon>
        <taxon>Calditrichales</taxon>
        <taxon>Calditrichaceae</taxon>
        <taxon>Caldithrix</taxon>
    </lineage>
</organism>
<dbReference type="SMART" id="SM01092">
    <property type="entry name" value="CO_deh_flav_C"/>
    <property type="match status" value="1"/>
</dbReference>
<dbReference type="PaxDb" id="880073-Calab_3236"/>
<gene>
    <name evidence="3" type="ORF">Cabys_2128</name>
    <name evidence="4" type="ORF">Calab_3236</name>
</gene>
<dbReference type="Proteomes" id="UP000183868">
    <property type="component" value="Chromosome"/>
</dbReference>
<evidence type="ECO:0000313" key="3">
    <source>
        <dbReference type="EMBL" id="APF18877.1"/>
    </source>
</evidence>
<proteinExistence type="predicted"/>
<reference evidence="4 5" key="1">
    <citation type="submission" date="2011-09" db="EMBL/GenBank/DDBJ databases">
        <title>The permanent draft genome of Caldithrix abyssi DSM 13497.</title>
        <authorList>
            <consortium name="US DOE Joint Genome Institute (JGI-PGF)"/>
            <person name="Lucas S."/>
            <person name="Han J."/>
            <person name="Lapidus A."/>
            <person name="Bruce D."/>
            <person name="Goodwin L."/>
            <person name="Pitluck S."/>
            <person name="Peters L."/>
            <person name="Kyrpides N."/>
            <person name="Mavromatis K."/>
            <person name="Ivanova N."/>
            <person name="Mikhailova N."/>
            <person name="Chertkov O."/>
            <person name="Detter J.C."/>
            <person name="Tapia R."/>
            <person name="Han C."/>
            <person name="Land M."/>
            <person name="Hauser L."/>
            <person name="Markowitz V."/>
            <person name="Cheng J.-F."/>
            <person name="Hugenholtz P."/>
            <person name="Woyke T."/>
            <person name="Wu D."/>
            <person name="Spring S."/>
            <person name="Brambilla E."/>
            <person name="Klenk H.-P."/>
            <person name="Eisen J.A."/>
        </authorList>
    </citation>
    <scope>NUCLEOTIDE SEQUENCE [LARGE SCALE GENOMIC DNA]</scope>
    <source>
        <strain evidence="4 5">DSM 13497</strain>
    </source>
</reference>
<dbReference type="InterPro" id="IPR016169">
    <property type="entry name" value="FAD-bd_PCMH_sub2"/>
</dbReference>
<dbReference type="Gene3D" id="3.30.465.10">
    <property type="match status" value="1"/>
</dbReference>
<dbReference type="Gene3D" id="3.30.43.10">
    <property type="entry name" value="Uridine Diphospho-n-acetylenolpyruvylglucosamine Reductase, domain 2"/>
    <property type="match status" value="1"/>
</dbReference>
<dbReference type="Pfam" id="PF00941">
    <property type="entry name" value="FAD_binding_5"/>
    <property type="match status" value="1"/>
</dbReference>
<dbReference type="AlphaFoldDB" id="H1XV07"/>
<dbReference type="InterPro" id="IPR036683">
    <property type="entry name" value="CO_DH_flav_C_dom_sf"/>
</dbReference>
<dbReference type="Pfam" id="PF03450">
    <property type="entry name" value="CO_deh_flav_C"/>
    <property type="match status" value="1"/>
</dbReference>
<dbReference type="InterPro" id="IPR005107">
    <property type="entry name" value="CO_DH_flav_C"/>
</dbReference>